<dbReference type="PANTHER" id="PTHR31044">
    <property type="entry name" value="BETA-1,3 GLUCANASE"/>
    <property type="match status" value="1"/>
</dbReference>
<accession>A0A022RYK0</accession>
<gene>
    <name evidence="3" type="ORF">MIMGU_mgv1a025691mg</name>
</gene>
<proteinExistence type="predicted"/>
<dbReference type="GO" id="GO:0009506">
    <property type="term" value="C:plasmodesma"/>
    <property type="evidence" value="ECO:0007669"/>
    <property type="project" value="UniProtKB-ARBA"/>
</dbReference>
<feature type="domain" description="X8" evidence="2">
    <location>
        <begin position="1"/>
        <end position="59"/>
    </location>
</feature>
<dbReference type="EMBL" id="KI630222">
    <property type="protein sequence ID" value="EYU44040.1"/>
    <property type="molecule type" value="Genomic_DNA"/>
</dbReference>
<evidence type="ECO:0000259" key="2">
    <source>
        <dbReference type="SMART" id="SM00768"/>
    </source>
</evidence>
<dbReference type="AlphaFoldDB" id="A0A022RYK0"/>
<name>A0A022RYK0_ERYGU</name>
<dbReference type="InterPro" id="IPR012946">
    <property type="entry name" value="X8"/>
</dbReference>
<evidence type="ECO:0000256" key="1">
    <source>
        <dbReference type="ARBA" id="ARBA00022729"/>
    </source>
</evidence>
<feature type="non-terminal residue" evidence="3">
    <location>
        <position position="69"/>
    </location>
</feature>
<organism evidence="3 4">
    <name type="scientific">Erythranthe guttata</name>
    <name type="common">Yellow monkey flower</name>
    <name type="synonym">Mimulus guttatus</name>
    <dbReference type="NCBI Taxonomy" id="4155"/>
    <lineage>
        <taxon>Eukaryota</taxon>
        <taxon>Viridiplantae</taxon>
        <taxon>Streptophyta</taxon>
        <taxon>Embryophyta</taxon>
        <taxon>Tracheophyta</taxon>
        <taxon>Spermatophyta</taxon>
        <taxon>Magnoliopsida</taxon>
        <taxon>eudicotyledons</taxon>
        <taxon>Gunneridae</taxon>
        <taxon>Pentapetalae</taxon>
        <taxon>asterids</taxon>
        <taxon>lamiids</taxon>
        <taxon>Lamiales</taxon>
        <taxon>Phrymaceae</taxon>
        <taxon>Erythranthe</taxon>
    </lineage>
</organism>
<sequence>MAQQYAPAEKLQGFIDYVCGAYGCGAISPIGPCYLPNNLVDHASFVLDLLYKITGKCNLEIGYRTTINP</sequence>
<protein>
    <recommendedName>
        <fullName evidence="2">X8 domain-containing protein</fullName>
    </recommendedName>
</protein>
<evidence type="ECO:0000313" key="4">
    <source>
        <dbReference type="Proteomes" id="UP000030748"/>
    </source>
</evidence>
<dbReference type="PANTHER" id="PTHR31044:SF52">
    <property type="entry name" value="OS01G0631500 PROTEIN"/>
    <property type="match status" value="1"/>
</dbReference>
<keyword evidence="1" id="KW-0732">Signal</keyword>
<keyword evidence="4" id="KW-1185">Reference proteome</keyword>
<reference evidence="3 4" key="1">
    <citation type="journal article" date="2013" name="Proc. Natl. Acad. Sci. U.S.A.">
        <title>Fine-scale variation in meiotic recombination in Mimulus inferred from population shotgun sequencing.</title>
        <authorList>
            <person name="Hellsten U."/>
            <person name="Wright K.M."/>
            <person name="Jenkins J."/>
            <person name="Shu S."/>
            <person name="Yuan Y."/>
            <person name="Wessler S.R."/>
            <person name="Schmutz J."/>
            <person name="Willis J.H."/>
            <person name="Rokhsar D.S."/>
        </authorList>
    </citation>
    <scope>NUCLEOTIDE SEQUENCE [LARGE SCALE GENOMIC DNA]</scope>
    <source>
        <strain evidence="4">cv. DUN x IM62</strain>
    </source>
</reference>
<dbReference type="STRING" id="4155.A0A022RYK0"/>
<dbReference type="Proteomes" id="UP000030748">
    <property type="component" value="Unassembled WGS sequence"/>
</dbReference>
<dbReference type="SMART" id="SM00768">
    <property type="entry name" value="X8"/>
    <property type="match status" value="1"/>
</dbReference>
<dbReference type="Pfam" id="PF07983">
    <property type="entry name" value="X8"/>
    <property type="match status" value="1"/>
</dbReference>
<dbReference type="InterPro" id="IPR044788">
    <property type="entry name" value="X8_dom_prot"/>
</dbReference>
<evidence type="ECO:0000313" key="3">
    <source>
        <dbReference type="EMBL" id="EYU44040.1"/>
    </source>
</evidence>